<evidence type="ECO:0000313" key="11">
    <source>
        <dbReference type="RefSeq" id="XP_013918912.1"/>
    </source>
</evidence>
<dbReference type="Proteomes" id="UP000504617">
    <property type="component" value="Unplaced"/>
</dbReference>
<feature type="compositionally biased region" description="Polar residues" evidence="9">
    <location>
        <begin position="65"/>
        <end position="75"/>
    </location>
</feature>
<dbReference type="AlphaFoldDB" id="A0A6I9XXK3"/>
<dbReference type="Gene3D" id="3.20.20.70">
    <property type="entry name" value="Aldolase class I"/>
    <property type="match status" value="1"/>
</dbReference>
<dbReference type="PROSITE" id="PS00158">
    <property type="entry name" value="ALDOLASE_CLASS_I"/>
    <property type="match status" value="1"/>
</dbReference>
<dbReference type="InterPro" id="IPR029768">
    <property type="entry name" value="Aldolase_I_AS"/>
</dbReference>
<dbReference type="UniPathway" id="UPA00109">
    <property type="reaction ID" value="UER00183"/>
</dbReference>
<keyword evidence="5 7" id="KW-0456">Lyase</keyword>
<dbReference type="PANTHER" id="PTHR11627">
    <property type="entry name" value="FRUCTOSE-BISPHOSPHATE ALDOLASE"/>
    <property type="match status" value="1"/>
</dbReference>
<comment type="similarity">
    <text evidence="2 7">Belongs to the class I fructose-bisphosphate aldolase family.</text>
</comment>
<proteinExistence type="inferred from homology"/>
<keyword evidence="6" id="KW-0704">Schiff base</keyword>
<dbReference type="Gene3D" id="1.10.287.3160">
    <property type="match status" value="1"/>
</dbReference>
<evidence type="ECO:0000256" key="2">
    <source>
        <dbReference type="ARBA" id="ARBA00010387"/>
    </source>
</evidence>
<evidence type="ECO:0000256" key="9">
    <source>
        <dbReference type="SAM" id="MobiDB-lite"/>
    </source>
</evidence>
<evidence type="ECO:0000256" key="6">
    <source>
        <dbReference type="ARBA" id="ARBA00023270"/>
    </source>
</evidence>
<sequence length="462" mass="50477">MERQSNWSQLLQLLTTARSFRIVGPSSEPAIQRGPSTEWCNGLRSVRSSLLRKAKATADLDPPRATSQIPTPSTSRGKKKQAPFHRPQVEKEEIPTPDLFLEVLKSQWTKLGSFPTPGTNDHRFYNLNASFNQALQVPSVDAPVAALASASSIVTGDISSCLKAEDRRAELVLRKTFQGVPWAIKAAATASSFNRSTTLWLEQIRDRTPASDVRLQQDITKLLAATQFSTDATLDVLAALTHLTLRWFKNAVPPRGHYLVHCQFGVLIIVGSLFPEPQNGIVPIVEPEILPDGDHDLKRCQYVTEKVLAAVYKALSDHHIYLEGTLLKPNMVTPGHACTSKYAAEEIAFATVTALRRTVPPAVPGVTFLSGGQSEEEASINLNAINKCPLHKPWALTFSYGRALQASALKAWGGKKENMKNAQEEYVKRALANSLACQGKYVSSGQTGAAAAESLFVSNHAY</sequence>
<accession>A0A6I9XXK3</accession>
<dbReference type="SUPFAM" id="SSF51569">
    <property type="entry name" value="Aldolase"/>
    <property type="match status" value="1"/>
</dbReference>
<dbReference type="GO" id="GO:0004332">
    <property type="term" value="F:fructose-bisphosphate aldolase activity"/>
    <property type="evidence" value="ECO:0007669"/>
    <property type="project" value="UniProtKB-EC"/>
</dbReference>
<dbReference type="Pfam" id="PF00274">
    <property type="entry name" value="Glycolytic"/>
    <property type="match status" value="1"/>
</dbReference>
<comment type="catalytic activity">
    <reaction evidence="7">
        <text>beta-D-fructose 1,6-bisphosphate = D-glyceraldehyde 3-phosphate + dihydroxyacetone phosphate</text>
        <dbReference type="Rhea" id="RHEA:14729"/>
        <dbReference type="ChEBI" id="CHEBI:32966"/>
        <dbReference type="ChEBI" id="CHEBI:57642"/>
        <dbReference type="ChEBI" id="CHEBI:59776"/>
        <dbReference type="EC" id="4.1.2.13"/>
    </reaction>
</comment>
<dbReference type="InterPro" id="IPR000741">
    <property type="entry name" value="FBA_I"/>
</dbReference>
<reference evidence="11" key="1">
    <citation type="submission" date="2025-08" db="UniProtKB">
        <authorList>
            <consortium name="RefSeq"/>
        </authorList>
    </citation>
    <scope>IDENTIFICATION</scope>
    <source>
        <tissue evidence="11">Skeletal muscle</tissue>
    </source>
</reference>
<evidence type="ECO:0000313" key="10">
    <source>
        <dbReference type="Proteomes" id="UP000504617"/>
    </source>
</evidence>
<dbReference type="OrthoDB" id="36455at2759"/>
<protein>
    <recommendedName>
        <fullName evidence="3 7">Fructose-bisphosphate aldolase</fullName>
        <ecNumber evidence="3 7">4.1.2.13</ecNumber>
    </recommendedName>
</protein>
<dbReference type="InterPro" id="IPR013785">
    <property type="entry name" value="Aldolase_TIM"/>
</dbReference>
<dbReference type="EC" id="4.1.2.13" evidence="3 7"/>
<evidence type="ECO:0000256" key="3">
    <source>
        <dbReference type="ARBA" id="ARBA00013068"/>
    </source>
</evidence>
<name>A0A6I9XXK3_9SAUR</name>
<evidence type="ECO:0000256" key="4">
    <source>
        <dbReference type="ARBA" id="ARBA00023152"/>
    </source>
</evidence>
<evidence type="ECO:0000256" key="5">
    <source>
        <dbReference type="ARBA" id="ARBA00023239"/>
    </source>
</evidence>
<evidence type="ECO:0000256" key="8">
    <source>
        <dbReference type="RuleBase" id="RU004257"/>
    </source>
</evidence>
<evidence type="ECO:0000256" key="1">
    <source>
        <dbReference type="ARBA" id="ARBA00004714"/>
    </source>
</evidence>
<dbReference type="KEGG" id="tsr:106546547"/>
<evidence type="ECO:0000256" key="7">
    <source>
        <dbReference type="RuleBase" id="RU003994"/>
    </source>
</evidence>
<dbReference type="RefSeq" id="XP_013918912.1">
    <property type="nucleotide sequence ID" value="XM_014063437.1"/>
</dbReference>
<feature type="region of interest" description="Disordered" evidence="9">
    <location>
        <begin position="55"/>
        <end position="91"/>
    </location>
</feature>
<keyword evidence="4 7" id="KW-0324">Glycolysis</keyword>
<comment type="pathway">
    <text evidence="1 8">Carbohydrate degradation; glycolysis; D-glyceraldehyde 3-phosphate and glycerone phosphate from D-glucose: step 4/4.</text>
</comment>
<dbReference type="GO" id="GO:0006096">
    <property type="term" value="P:glycolytic process"/>
    <property type="evidence" value="ECO:0007669"/>
    <property type="project" value="UniProtKB-UniPathway"/>
</dbReference>
<gene>
    <name evidence="11" type="primary">LOC106546547</name>
</gene>
<organism evidence="10 11">
    <name type="scientific">Thamnophis sirtalis</name>
    <dbReference type="NCBI Taxonomy" id="35019"/>
    <lineage>
        <taxon>Eukaryota</taxon>
        <taxon>Metazoa</taxon>
        <taxon>Chordata</taxon>
        <taxon>Craniata</taxon>
        <taxon>Vertebrata</taxon>
        <taxon>Euteleostomi</taxon>
        <taxon>Lepidosauria</taxon>
        <taxon>Squamata</taxon>
        <taxon>Bifurcata</taxon>
        <taxon>Unidentata</taxon>
        <taxon>Episquamata</taxon>
        <taxon>Toxicofera</taxon>
        <taxon>Serpentes</taxon>
        <taxon>Colubroidea</taxon>
        <taxon>Colubridae</taxon>
        <taxon>Natricinae</taxon>
        <taxon>Thamnophis</taxon>
    </lineage>
</organism>
<keyword evidence="10" id="KW-1185">Reference proteome</keyword>
<dbReference type="GeneID" id="106546547"/>